<dbReference type="PANTHER" id="PTHR30385:SF7">
    <property type="entry name" value="RNA POLYMERASE SIGMA FACTOR FLIA"/>
    <property type="match status" value="1"/>
</dbReference>
<dbReference type="PROSITE" id="PS00716">
    <property type="entry name" value="SIGMA70_2"/>
    <property type="match status" value="1"/>
</dbReference>
<dbReference type="GO" id="GO:0016987">
    <property type="term" value="F:sigma factor activity"/>
    <property type="evidence" value="ECO:0007669"/>
    <property type="project" value="UniProtKB-UniRule"/>
</dbReference>
<reference evidence="9 10" key="1">
    <citation type="submission" date="2018-07" db="EMBL/GenBank/DDBJ databases">
        <title>Dyella solisilvae sp. nov., isolated from the pine and broad-leaved mixed forest soil.</title>
        <authorList>
            <person name="Gao Z."/>
            <person name="Qiu L."/>
        </authorList>
    </citation>
    <scope>NUCLEOTIDE SEQUENCE [LARGE SCALE GENOMIC DNA]</scope>
    <source>
        <strain evidence="9 10">DHG54</strain>
    </source>
</reference>
<dbReference type="PRINTS" id="PR00046">
    <property type="entry name" value="SIGMA70FCT"/>
</dbReference>
<feature type="region of interest" description="Sigma-70 factor domain-2" evidence="6">
    <location>
        <begin position="18"/>
        <end position="90"/>
    </location>
</feature>
<keyword evidence="3 6" id="KW-0731">Sigma factor</keyword>
<dbReference type="InterPro" id="IPR000943">
    <property type="entry name" value="RNA_pol_sigma70"/>
</dbReference>
<keyword evidence="5 6" id="KW-0804">Transcription</keyword>
<dbReference type="InterPro" id="IPR007627">
    <property type="entry name" value="RNA_pol_sigma70_r2"/>
</dbReference>
<feature type="region of interest" description="Sigma-70 factor domain-4" evidence="6">
    <location>
        <begin position="186"/>
        <end position="234"/>
    </location>
</feature>
<dbReference type="OrthoDB" id="9799825at2"/>
<dbReference type="Pfam" id="PF04545">
    <property type="entry name" value="Sigma70_r4"/>
    <property type="match status" value="1"/>
</dbReference>
<feature type="short sequence motif" description="Interaction with polymerase core subunit RpoC" evidence="6">
    <location>
        <begin position="45"/>
        <end position="48"/>
    </location>
</feature>
<dbReference type="CDD" id="cd06171">
    <property type="entry name" value="Sigma70_r4"/>
    <property type="match status" value="1"/>
</dbReference>
<evidence type="ECO:0000313" key="10">
    <source>
        <dbReference type="Proteomes" id="UP000254711"/>
    </source>
</evidence>
<evidence type="ECO:0000256" key="2">
    <source>
        <dbReference type="ARBA" id="ARBA00023015"/>
    </source>
</evidence>
<evidence type="ECO:0000256" key="6">
    <source>
        <dbReference type="HAMAP-Rule" id="MF_00962"/>
    </source>
</evidence>
<dbReference type="NCBIfam" id="TIGR02479">
    <property type="entry name" value="FliA_WhiG"/>
    <property type="match status" value="1"/>
</dbReference>
<comment type="caution">
    <text evidence="6">Lacks conserved residue(s) required for the propagation of feature annotation.</text>
</comment>
<evidence type="ECO:0000259" key="8">
    <source>
        <dbReference type="PROSITE" id="PS00716"/>
    </source>
</evidence>
<comment type="caution">
    <text evidence="9">The sequence shown here is derived from an EMBL/GenBank/DDBJ whole genome shotgun (WGS) entry which is preliminary data.</text>
</comment>
<comment type="similarity">
    <text evidence="6">Belongs to the sigma-70 factor family. FliA subfamily.</text>
</comment>
<keyword evidence="2 6" id="KW-0805">Transcription regulation</keyword>
<protein>
    <recommendedName>
        <fullName evidence="6">RNA polymerase sigma factor FliA</fullName>
    </recommendedName>
    <alternativeName>
        <fullName evidence="6">RNA polymerase sigma factor for flagellar operon</fullName>
    </alternativeName>
    <alternativeName>
        <fullName evidence="6">Sigma F</fullName>
    </alternativeName>
    <alternativeName>
        <fullName evidence="6">Sigma-28</fullName>
    </alternativeName>
</protein>
<keyword evidence="4 6" id="KW-0238">DNA-binding</keyword>
<dbReference type="GO" id="GO:0003899">
    <property type="term" value="F:DNA-directed RNA polymerase activity"/>
    <property type="evidence" value="ECO:0007669"/>
    <property type="project" value="InterPro"/>
</dbReference>
<evidence type="ECO:0000256" key="1">
    <source>
        <dbReference type="ARBA" id="ARBA00022490"/>
    </source>
</evidence>
<dbReference type="GO" id="GO:0006352">
    <property type="term" value="P:DNA-templated transcription initiation"/>
    <property type="evidence" value="ECO:0007669"/>
    <property type="project" value="UniProtKB-UniRule"/>
</dbReference>
<dbReference type="Gene3D" id="1.10.1740.10">
    <property type="match status" value="1"/>
</dbReference>
<dbReference type="InterPro" id="IPR013325">
    <property type="entry name" value="RNA_pol_sigma_r2"/>
</dbReference>
<dbReference type="GO" id="GO:0005737">
    <property type="term" value="C:cytoplasm"/>
    <property type="evidence" value="ECO:0007669"/>
    <property type="project" value="UniProtKB-SubCell"/>
</dbReference>
<evidence type="ECO:0000256" key="4">
    <source>
        <dbReference type="ARBA" id="ARBA00023125"/>
    </source>
</evidence>
<evidence type="ECO:0000256" key="3">
    <source>
        <dbReference type="ARBA" id="ARBA00023082"/>
    </source>
</evidence>
<dbReference type="SUPFAM" id="SSF88946">
    <property type="entry name" value="Sigma2 domain of RNA polymerase sigma factors"/>
    <property type="match status" value="1"/>
</dbReference>
<proteinExistence type="inferred from homology"/>
<dbReference type="RefSeq" id="WP_114826062.1">
    <property type="nucleotide sequence ID" value="NZ_QQSY01000004.1"/>
</dbReference>
<dbReference type="PANTHER" id="PTHR30385">
    <property type="entry name" value="SIGMA FACTOR F FLAGELLAR"/>
    <property type="match status" value="1"/>
</dbReference>
<dbReference type="NCBIfam" id="NF005413">
    <property type="entry name" value="PRK06986.1"/>
    <property type="match status" value="1"/>
</dbReference>
<dbReference type="Pfam" id="PF04542">
    <property type="entry name" value="Sigma70_r2"/>
    <property type="match status" value="1"/>
</dbReference>
<dbReference type="InterPro" id="IPR013324">
    <property type="entry name" value="RNA_pol_sigma_r3/r4-like"/>
</dbReference>
<comment type="subcellular location">
    <subcellularLocation>
        <location evidence="6">Cytoplasm</location>
    </subcellularLocation>
</comment>
<keyword evidence="10" id="KW-1185">Reference proteome</keyword>
<sequence length="261" mass="28652">MSVASEYLQLQRQSADELVRQHAPLVRRIAYHLMGRLPPSVDVSDLIQAGMIGLLEAARNFTTGRNASFETFAGIRIRGAMLDELRRTDWTPRSVHRKVREMAEVVRQIEIETGADAEDAEVMRRLGMGAEEYHAALADAASARLLSLSAPDDAEGGAAFDVADGESLGPQDSVEHEGMRRALVDAIGSLPEREQLVMSLYYEEELNLKEIGAVLGVTESRVCQIHGQAIVRLRARMTGWTEQVEAGNRARATGKSRARGS</sequence>
<organism evidence="9 10">
    <name type="scientific">Dyella solisilvae</name>
    <dbReference type="NCBI Taxonomy" id="1920168"/>
    <lineage>
        <taxon>Bacteria</taxon>
        <taxon>Pseudomonadati</taxon>
        <taxon>Pseudomonadota</taxon>
        <taxon>Gammaproteobacteria</taxon>
        <taxon>Lysobacterales</taxon>
        <taxon>Rhodanobacteraceae</taxon>
        <taxon>Dyella</taxon>
    </lineage>
</organism>
<name>A0A370K513_9GAMM</name>
<dbReference type="Proteomes" id="UP000254711">
    <property type="component" value="Unassembled WGS sequence"/>
</dbReference>
<evidence type="ECO:0000313" key="9">
    <source>
        <dbReference type="EMBL" id="RDI97745.1"/>
    </source>
</evidence>
<dbReference type="NCBIfam" id="TIGR02937">
    <property type="entry name" value="sigma70-ECF"/>
    <property type="match status" value="1"/>
</dbReference>
<dbReference type="PROSITE" id="PS00715">
    <property type="entry name" value="SIGMA70_1"/>
    <property type="match status" value="1"/>
</dbReference>
<feature type="domain" description="RNA polymerase sigma-70" evidence="7">
    <location>
        <begin position="45"/>
        <end position="58"/>
    </location>
</feature>
<comment type="function">
    <text evidence="6">Sigma factors are initiation factors that promote the attachment of RNA polymerase to specific initiation sites and are then released. This sigma factor controls the expression of flagella-related genes.</text>
</comment>
<dbReference type="GO" id="GO:0003677">
    <property type="term" value="F:DNA binding"/>
    <property type="evidence" value="ECO:0007669"/>
    <property type="project" value="UniProtKB-UniRule"/>
</dbReference>
<feature type="DNA-binding region" description="H-T-H motif" evidence="6">
    <location>
        <begin position="208"/>
        <end position="227"/>
    </location>
</feature>
<dbReference type="PIRSF" id="PIRSF000770">
    <property type="entry name" value="RNA_pol_sigma-SigE/K"/>
    <property type="match status" value="1"/>
</dbReference>
<dbReference type="Gene3D" id="1.20.140.160">
    <property type="match status" value="1"/>
</dbReference>
<dbReference type="SUPFAM" id="SSF88659">
    <property type="entry name" value="Sigma3 and sigma4 domains of RNA polymerase sigma factors"/>
    <property type="match status" value="2"/>
</dbReference>
<dbReference type="InterPro" id="IPR014284">
    <property type="entry name" value="RNA_pol_sigma-70_dom"/>
</dbReference>
<evidence type="ECO:0000259" key="7">
    <source>
        <dbReference type="PROSITE" id="PS00715"/>
    </source>
</evidence>
<keyword evidence="1 6" id="KW-0963">Cytoplasm</keyword>
<dbReference type="InterPro" id="IPR012845">
    <property type="entry name" value="RNA_pol_sigma_FliA_WhiG"/>
</dbReference>
<dbReference type="InterPro" id="IPR028617">
    <property type="entry name" value="Sigma70_FliA"/>
</dbReference>
<gene>
    <name evidence="6" type="primary">fliA</name>
    <name evidence="9" type="ORF">DVT68_15830</name>
</gene>
<dbReference type="HAMAP" id="MF_00962">
    <property type="entry name" value="Sigma70_FliA"/>
    <property type="match status" value="1"/>
</dbReference>
<evidence type="ECO:0000256" key="5">
    <source>
        <dbReference type="ARBA" id="ARBA00023163"/>
    </source>
</evidence>
<dbReference type="EMBL" id="QQSY01000004">
    <property type="protein sequence ID" value="RDI97745.1"/>
    <property type="molecule type" value="Genomic_DNA"/>
</dbReference>
<feature type="domain" description="RNA polymerase sigma-70" evidence="8">
    <location>
        <begin position="207"/>
        <end position="233"/>
    </location>
</feature>
<dbReference type="InterPro" id="IPR007630">
    <property type="entry name" value="RNA_pol_sigma70_r4"/>
</dbReference>
<dbReference type="AlphaFoldDB" id="A0A370K513"/>
<accession>A0A370K513</accession>